<feature type="transmembrane region" description="Helical" evidence="1">
    <location>
        <begin position="110"/>
        <end position="134"/>
    </location>
</feature>
<feature type="transmembrane region" description="Helical" evidence="1">
    <location>
        <begin position="36"/>
        <end position="59"/>
    </location>
</feature>
<feature type="transmembrane region" description="Helical" evidence="1">
    <location>
        <begin position="236"/>
        <end position="254"/>
    </location>
</feature>
<accession>A0A2L0D1W6</accession>
<keyword evidence="1" id="KW-0472">Membrane</keyword>
<gene>
    <name evidence="2" type="ORF">C0J00_01025</name>
</gene>
<keyword evidence="1" id="KW-1133">Transmembrane helix</keyword>
<evidence type="ECO:0008006" key="4">
    <source>
        <dbReference type="Google" id="ProtNLM"/>
    </source>
</evidence>
<organism evidence="2 3">
    <name type="scientific">Streptococcus pluranimalium</name>
    <dbReference type="NCBI Taxonomy" id="82348"/>
    <lineage>
        <taxon>Bacteria</taxon>
        <taxon>Bacillati</taxon>
        <taxon>Bacillota</taxon>
        <taxon>Bacilli</taxon>
        <taxon>Lactobacillales</taxon>
        <taxon>Streptococcaceae</taxon>
        <taxon>Streptococcus</taxon>
    </lineage>
</organism>
<name>A0A2L0D1W6_9STRE</name>
<keyword evidence="3" id="KW-1185">Reference proteome</keyword>
<dbReference type="EMBL" id="CP025536">
    <property type="protein sequence ID" value="AUW95805.1"/>
    <property type="molecule type" value="Genomic_DNA"/>
</dbReference>
<reference evidence="2 3" key="2">
    <citation type="submission" date="2018-02" db="EMBL/GenBank/DDBJ databases">
        <title>Whole genome sequencing analysis of Streptococcus pluranimalium isolated from cattle infected mastitis in China.</title>
        <authorList>
            <person name="Zhang J.-R."/>
            <person name="Hu G.-Z."/>
        </authorList>
    </citation>
    <scope>NUCLEOTIDE SEQUENCE [LARGE SCALE GENOMIC DNA]</scope>
    <source>
        <strain evidence="2 3">TH11417</strain>
    </source>
</reference>
<dbReference type="KEGG" id="splr:C0J00_01025"/>
<keyword evidence="1" id="KW-0812">Transmembrane</keyword>
<dbReference type="Pfam" id="PF13367">
    <property type="entry name" value="PrsW-protease"/>
    <property type="match status" value="1"/>
</dbReference>
<feature type="transmembrane region" description="Helical" evidence="1">
    <location>
        <begin position="71"/>
        <end position="90"/>
    </location>
</feature>
<dbReference type="Proteomes" id="UP000238956">
    <property type="component" value="Chromosome"/>
</dbReference>
<dbReference type="AlphaFoldDB" id="A0A2L0D1W6"/>
<proteinExistence type="predicted"/>
<reference evidence="2 3" key="1">
    <citation type="submission" date="2017-12" db="EMBL/GenBank/DDBJ databases">
        <authorList>
            <person name="Hurst M.R.H."/>
        </authorList>
    </citation>
    <scope>NUCLEOTIDE SEQUENCE [LARGE SCALE GENOMIC DNA]</scope>
    <source>
        <strain evidence="2 3">TH11417</strain>
    </source>
</reference>
<feature type="transmembrane region" description="Helical" evidence="1">
    <location>
        <begin position="187"/>
        <end position="204"/>
    </location>
</feature>
<dbReference type="GO" id="GO:0008233">
    <property type="term" value="F:peptidase activity"/>
    <property type="evidence" value="ECO:0007669"/>
    <property type="project" value="InterPro"/>
</dbReference>
<sequence>MKRYFLLLTLCLLSLWRVVKELLILLTLSQESQQWLSFVLAIIILLIVYVIPISMLVIWFFGEKGQTWKEYCCALVFGALIIGQPAGWLNTKLSDMSLAAFSRVSGLEEWLPSMIPPLVEESLKMLLAILLLYLLRIKTIRQALSVGAGVGLGFQLSEDYTYILGALVENQVSPIQEALGRLSSSFASHWLLTTLMIGAWFLLVKIGVTQFTVKCYLILPFLLHVIWNTSVVDGSLLLKGLLTIISLGLLFYFYQTIERIEKHQSLAMLD</sequence>
<evidence type="ECO:0000313" key="3">
    <source>
        <dbReference type="Proteomes" id="UP000238956"/>
    </source>
</evidence>
<dbReference type="InterPro" id="IPR026898">
    <property type="entry name" value="PrsW"/>
</dbReference>
<protein>
    <recommendedName>
        <fullName evidence="4">PrsW family intramembrane metalloprotease</fullName>
    </recommendedName>
</protein>
<evidence type="ECO:0000256" key="1">
    <source>
        <dbReference type="SAM" id="Phobius"/>
    </source>
</evidence>
<evidence type="ECO:0000313" key="2">
    <source>
        <dbReference type="EMBL" id="AUW95805.1"/>
    </source>
</evidence>